<dbReference type="EMBL" id="LDAU01000126">
    <property type="protein sequence ID" value="KRX03788.1"/>
    <property type="molecule type" value="Genomic_DNA"/>
</dbReference>
<evidence type="ECO:0000256" key="1">
    <source>
        <dbReference type="SAM" id="Coils"/>
    </source>
</evidence>
<dbReference type="InParanoid" id="A0A0V0QNQ9"/>
<feature type="compositionally biased region" description="Polar residues" evidence="2">
    <location>
        <begin position="1264"/>
        <end position="1277"/>
    </location>
</feature>
<evidence type="ECO:0000313" key="4">
    <source>
        <dbReference type="Proteomes" id="UP000054937"/>
    </source>
</evidence>
<protein>
    <submittedName>
        <fullName evidence="3">C2 domain</fullName>
    </submittedName>
</protein>
<accession>A0A0V0QNQ9</accession>
<dbReference type="InterPro" id="IPR035892">
    <property type="entry name" value="C2_domain_sf"/>
</dbReference>
<dbReference type="SUPFAM" id="SSF49562">
    <property type="entry name" value="C2 domain (Calcium/lipid-binding domain, CaLB)"/>
    <property type="match status" value="1"/>
</dbReference>
<dbReference type="PANTHER" id="PTHR35397:SF1">
    <property type="entry name" value="ARMADILLO-LIKE HELICAL DOMAIN-CONTAINING PROTEIN"/>
    <property type="match status" value="1"/>
</dbReference>
<sequence length="1427" mass="168515">MGSCTSCNNKQKKSYDKYQQLEIMLDPAEQISFDKSVRKFKVQFQKIKVKNVPSVNSYVHVNFDNQHAFETPLQKNQNFNGAWKINHEFVYEISDERLKKEAYVLFIIKDKQGIDLGKVKISLQLIATGPYHHDIQIHWKQVSPELKKQDEDLKDVGSFPGRLQFDLKMSQEIKFEILPKSLTCKMYEDVAETYKLTQQYNSLQRQTLIQQSSTQPGIKQNSTGQISLEKYFKYQDDGVKHPLSHFKPVSGNRNLKNDENQQDGLMTKNIDLKFIDKIGHSNNNQTNNTNGGIVNANINNLNVSGELQNQLKKAEDDNKKVSQNQIDNINQYVHDNTDIQQIRKSVFDIEQQQFLAEEEFDPNLMEEKRRRIKPEGKTSLFNNIINNDIFYYDDNQQQKMMSEKNMISWEYLGLASEQIPDILMELYSKDISNTTIQIQIWGVQPNQQVLDYIANNQEDTQNQIQMPLFEMSIVGECYIGLTKFLITQPEYKLNNKGEIISERRNHFSEVLRKDGIAVGQIEGDFIIINNHFLKQMVLGVMTQDGIRKNSSAIYQPVISDPKQQFDPVDELTQAKDQLLDVVFKHQKKIGMEKIRLKRDIKKNIQIIQDLLSQKHKQSVHSFYYKNREELYKSQSLLIELANHLYEYADEDDQVYLKPLYYDCLKLIMNRGEFNLETIGFSDEFKIFIDRNFNVKNMNKKQKELYKIFKKKLKIGLEYQQLMYHTLDICLKKINIKALIEQEQQFIENFLALAYFKITKFREKILEIIIRKDDESKIPEWRGTERQLEDSGHLYKSLQKQNQTQLNQHTKYFQSFFDWDQGFYQYMLSTLEGDANEQQLISIINQEEWQKKIGKRGIAFFFFLNEWAKYVSNTVIVNEQLPWYDLPGYKQIIKAFLLEMKSRDLDKYPDALKNASVSLLHNEKLLNIMNDYINKHFARTQDTIEKLHLLYSEKKKKEMQRLKKFHKTKSNLQTLKEQLQKRKEQNQYLAEAQKLLNQQKLRRFKSNFVKSAQKVKRKGLLEQAIEQCQPEYDYKVQQPNTDESSLLENASQILNNSSISRNLASKYHMSVKGNALNNQKIDNIDKMHPHTTSVIKDFDEPDLEQQEASDPLEVQQLRRYSNPNQDLQMIQLKNRPYQQQINNETEFISGELKLKKKNSSLNDHEHDSRVDFLNNLNNLNNFNGFNSLKTVENEPNTNNNYHNIQENNKQFNHVKNFIMPERYQSVNQRPTYLDKNNQRENLINTIQQNKLLQTNMTASRERQKTSQLVSNNNPSQYNKQLYNNSPQIGDMFQYSRKFSHQEFTPVKFKEFSAEQQTTMLKKNFLKENPFLIKKNAGYIDAKNEPQIREMTIQQIESQYIKYLDDSMQEYKKVKETYLSWYAQNLNLISHLPPNTQKKIMMELMVPDIKIQQSMDEGERNISDNWTAD</sequence>
<reference evidence="3 4" key="1">
    <citation type="journal article" date="2015" name="Sci. Rep.">
        <title>Genome of the facultative scuticociliatosis pathogen Pseudocohnilembus persalinus provides insight into its virulence through horizontal gene transfer.</title>
        <authorList>
            <person name="Xiong J."/>
            <person name="Wang G."/>
            <person name="Cheng J."/>
            <person name="Tian M."/>
            <person name="Pan X."/>
            <person name="Warren A."/>
            <person name="Jiang C."/>
            <person name="Yuan D."/>
            <person name="Miao W."/>
        </authorList>
    </citation>
    <scope>NUCLEOTIDE SEQUENCE [LARGE SCALE GENOMIC DNA]</scope>
    <source>
        <strain evidence="3">36N120E</strain>
    </source>
</reference>
<gene>
    <name evidence="3" type="ORF">PPERSA_04296</name>
</gene>
<organism evidence="3 4">
    <name type="scientific">Pseudocohnilembus persalinus</name>
    <name type="common">Ciliate</name>
    <dbReference type="NCBI Taxonomy" id="266149"/>
    <lineage>
        <taxon>Eukaryota</taxon>
        <taxon>Sar</taxon>
        <taxon>Alveolata</taxon>
        <taxon>Ciliophora</taxon>
        <taxon>Intramacronucleata</taxon>
        <taxon>Oligohymenophorea</taxon>
        <taxon>Scuticociliatia</taxon>
        <taxon>Philasterida</taxon>
        <taxon>Pseudocohnilembidae</taxon>
        <taxon>Pseudocohnilembus</taxon>
    </lineage>
</organism>
<evidence type="ECO:0000313" key="3">
    <source>
        <dbReference type="EMBL" id="KRX03788.1"/>
    </source>
</evidence>
<keyword evidence="4" id="KW-1185">Reference proteome</keyword>
<feature type="region of interest" description="Disordered" evidence="2">
    <location>
        <begin position="1255"/>
        <end position="1277"/>
    </location>
</feature>
<feature type="coiled-coil region" evidence="1">
    <location>
        <begin position="961"/>
        <end position="994"/>
    </location>
</feature>
<keyword evidence="1" id="KW-0175">Coiled coil</keyword>
<dbReference type="OrthoDB" id="296767at2759"/>
<evidence type="ECO:0000256" key="2">
    <source>
        <dbReference type="SAM" id="MobiDB-lite"/>
    </source>
</evidence>
<name>A0A0V0QNQ9_PSEPJ</name>
<dbReference type="PANTHER" id="PTHR35397">
    <property type="entry name" value="C2 DOMAIN-CONTAINING PROTEIN-RELATED"/>
    <property type="match status" value="1"/>
</dbReference>
<dbReference type="OMA" id="HIAGECY"/>
<comment type="caution">
    <text evidence="3">The sequence shown here is derived from an EMBL/GenBank/DDBJ whole genome shotgun (WGS) entry which is preliminary data.</text>
</comment>
<dbReference type="Proteomes" id="UP000054937">
    <property type="component" value="Unassembled WGS sequence"/>
</dbReference>
<proteinExistence type="predicted"/>